<feature type="region of interest" description="Disordered" evidence="1">
    <location>
        <begin position="123"/>
        <end position="148"/>
    </location>
</feature>
<evidence type="ECO:0000256" key="1">
    <source>
        <dbReference type="SAM" id="MobiDB-lite"/>
    </source>
</evidence>
<protein>
    <submittedName>
        <fullName evidence="2">Uncharacterized protein</fullName>
    </submittedName>
</protein>
<dbReference type="EMBL" id="GECZ01014454">
    <property type="protein sequence ID" value="JAS55315.1"/>
    <property type="molecule type" value="Transcribed_RNA"/>
</dbReference>
<feature type="region of interest" description="Disordered" evidence="1">
    <location>
        <begin position="53"/>
        <end position="101"/>
    </location>
</feature>
<accession>A0A1B6FYQ3</accession>
<sequence length="148" mass="16442">GIFSNMYQLYSEELSDDEIDLTPVSILPLDCEEPFEEEPHDFRAKPMFSEVMSYEATRKRKHPSSDKGGNASGSTSEDPVSQPSTSAAKSTPATATVTSENVPLFSYVDVNDIKSFADPLTEDHEEKVALPTLNRDIECDPPQEKRIK</sequence>
<proteinExistence type="predicted"/>
<feature type="compositionally biased region" description="Low complexity" evidence="1">
    <location>
        <begin position="84"/>
        <end position="99"/>
    </location>
</feature>
<feature type="compositionally biased region" description="Basic and acidic residues" evidence="1">
    <location>
        <begin position="135"/>
        <end position="148"/>
    </location>
</feature>
<reference evidence="2" key="1">
    <citation type="submission" date="2015-11" db="EMBL/GenBank/DDBJ databases">
        <title>De novo transcriptome assembly of four potential Pierce s Disease insect vectors from Arizona vineyards.</title>
        <authorList>
            <person name="Tassone E.E."/>
        </authorList>
    </citation>
    <scope>NUCLEOTIDE SEQUENCE</scope>
</reference>
<gene>
    <name evidence="2" type="ORF">g.845</name>
</gene>
<dbReference type="AlphaFoldDB" id="A0A1B6FYQ3"/>
<organism evidence="2">
    <name type="scientific">Cuerna arida</name>
    <dbReference type="NCBI Taxonomy" id="1464854"/>
    <lineage>
        <taxon>Eukaryota</taxon>
        <taxon>Metazoa</taxon>
        <taxon>Ecdysozoa</taxon>
        <taxon>Arthropoda</taxon>
        <taxon>Hexapoda</taxon>
        <taxon>Insecta</taxon>
        <taxon>Pterygota</taxon>
        <taxon>Neoptera</taxon>
        <taxon>Paraneoptera</taxon>
        <taxon>Hemiptera</taxon>
        <taxon>Auchenorrhyncha</taxon>
        <taxon>Membracoidea</taxon>
        <taxon>Cicadellidae</taxon>
        <taxon>Cicadellinae</taxon>
        <taxon>Proconiini</taxon>
        <taxon>Cuerna</taxon>
    </lineage>
</organism>
<name>A0A1B6FYQ3_9HEMI</name>
<feature type="compositionally biased region" description="Polar residues" evidence="1">
    <location>
        <begin position="72"/>
        <end position="83"/>
    </location>
</feature>
<feature type="non-terminal residue" evidence="2">
    <location>
        <position position="1"/>
    </location>
</feature>
<evidence type="ECO:0000313" key="2">
    <source>
        <dbReference type="EMBL" id="JAS55315.1"/>
    </source>
</evidence>
<feature type="non-terminal residue" evidence="2">
    <location>
        <position position="148"/>
    </location>
</feature>